<evidence type="ECO:0000259" key="3">
    <source>
        <dbReference type="Pfam" id="PF22124"/>
    </source>
</evidence>
<dbReference type="Pfam" id="PF22124">
    <property type="entry name" value="Glyco_hydro_95_cat"/>
    <property type="match status" value="1"/>
</dbReference>
<keyword evidence="5" id="KW-1185">Reference proteome</keyword>
<accession>A0A427Y3X2</accession>
<dbReference type="GO" id="GO:0005975">
    <property type="term" value="P:carbohydrate metabolic process"/>
    <property type="evidence" value="ECO:0007669"/>
    <property type="project" value="InterPro"/>
</dbReference>
<dbReference type="GO" id="GO:0004560">
    <property type="term" value="F:alpha-L-fucosidase activity"/>
    <property type="evidence" value="ECO:0007669"/>
    <property type="project" value="InterPro"/>
</dbReference>
<evidence type="ECO:0000313" key="4">
    <source>
        <dbReference type="EMBL" id="RSH85781.1"/>
    </source>
</evidence>
<dbReference type="InterPro" id="IPR054363">
    <property type="entry name" value="GH95_cat"/>
</dbReference>
<name>A0A427Y3X2_9TREE</name>
<dbReference type="InterPro" id="IPR027414">
    <property type="entry name" value="GH95_N_dom"/>
</dbReference>
<sequence>MSTLWYTRPAHVWPEALPIGNGRLGAMVFGGVRRERIQLNEDTLYGGGPYDSANADGAKHLPEIQRLIFEGKYDAAEELGQRSFLGRPRRQPAYQTVGDIYIEMDGVAEVIPEHYRRELSLDKAEVAVEYQAEGAMFRRRYLASPVHQVVAVTITASHPGAVNLNIFSSSPQPRTSVDFETDNSLVMTGHNSPENGLSGKLKFALRCHVTTSDGNVTTVDDQVQVREATDVTILIAIATSFRRYDDVSGDPLQLTLHQIESCQGLGFNNIARDSHACHGELFNRVRLELGRTNQSSKPTDERLRDFAAGVHDPALVALYFQFGRYLLISSSRPGTQPANLQGIWNDSLDPGWGCGFTININTQMNYWPAESTALPETVEPLIAMVKELAETGGKTAQVMYNADGWLCHQNTDVWRASAPNTGARWSFWPVGGAWLCRHLWDRYDYCRDTTYLQVIYPVLAGASKFFLSTMLRDPVSGYMVTNPSSSPENVHGIGGSRSTLCPGPTMDMQILRDLFAHTVEAAELLDEDELLRKDLGALRDQLRPTSVGKDGRINEWPDHLVPSEPEPNHRHTSHLYGLYPSYQITPDHTPELADGCAATLLERGPAETGWAAAWRLNLYARLRRSVEAWGMLQTLLCEMTYPNMFDVHPPLSKAYSLGTFQIDGNLGGAAGICEMLIQSPAGTEDVLLLPALPAQLAEGSIAGIRLRGGWTVDLSWEQAEVRHVLLHAGIAGTRRVSCGVVTRTVTLEAGEHQALIGPSMEHA</sequence>
<dbReference type="Gene3D" id="1.50.10.10">
    <property type="match status" value="1"/>
</dbReference>
<protein>
    <submittedName>
        <fullName evidence="4">Uncharacterized protein</fullName>
    </submittedName>
</protein>
<dbReference type="Pfam" id="PF14498">
    <property type="entry name" value="Glyco_hyd_65N_2"/>
    <property type="match status" value="1"/>
</dbReference>
<comment type="caution">
    <text evidence="4">The sequence shown here is derived from an EMBL/GenBank/DDBJ whole genome shotgun (WGS) entry which is preliminary data.</text>
</comment>
<gene>
    <name evidence="4" type="ORF">EHS25_003922</name>
</gene>
<dbReference type="AlphaFoldDB" id="A0A427Y3X2"/>
<feature type="domain" description="Glycosyl hydrolase family 95 catalytic" evidence="3">
    <location>
        <begin position="268"/>
        <end position="676"/>
    </location>
</feature>
<dbReference type="PANTHER" id="PTHR31084">
    <property type="entry name" value="ALPHA-L-FUCOSIDASE 2"/>
    <property type="match status" value="1"/>
</dbReference>
<dbReference type="Pfam" id="PF21307">
    <property type="entry name" value="Glyco_hydro_95_C"/>
    <property type="match status" value="1"/>
</dbReference>
<dbReference type="InterPro" id="IPR049053">
    <property type="entry name" value="AFCA-like_C"/>
</dbReference>
<dbReference type="STRING" id="1890683.A0A427Y3X2"/>
<evidence type="ECO:0000313" key="5">
    <source>
        <dbReference type="Proteomes" id="UP000279259"/>
    </source>
</evidence>
<dbReference type="InterPro" id="IPR012341">
    <property type="entry name" value="6hp_glycosidase-like_sf"/>
</dbReference>
<proteinExistence type="predicted"/>
<dbReference type="PIRSF" id="PIRSF007663">
    <property type="entry name" value="UCP007663"/>
    <property type="match status" value="1"/>
</dbReference>
<dbReference type="PANTHER" id="PTHR31084:SF0">
    <property type="entry name" value="ALPHA-L-FUCOSIDASE 2"/>
    <property type="match status" value="1"/>
</dbReference>
<dbReference type="Proteomes" id="UP000279259">
    <property type="component" value="Unassembled WGS sequence"/>
</dbReference>
<feature type="domain" description="Alpha fucosidase A-like C-terminal" evidence="2">
    <location>
        <begin position="684"/>
        <end position="739"/>
    </location>
</feature>
<feature type="domain" description="Glycosyl hydrolase family 95 N-terminal" evidence="1">
    <location>
        <begin position="4"/>
        <end position="243"/>
    </location>
</feature>
<dbReference type="EMBL" id="RSCD01000019">
    <property type="protein sequence ID" value="RSH85781.1"/>
    <property type="molecule type" value="Genomic_DNA"/>
</dbReference>
<organism evidence="4 5">
    <name type="scientific">Saitozyma podzolica</name>
    <dbReference type="NCBI Taxonomy" id="1890683"/>
    <lineage>
        <taxon>Eukaryota</taxon>
        <taxon>Fungi</taxon>
        <taxon>Dikarya</taxon>
        <taxon>Basidiomycota</taxon>
        <taxon>Agaricomycotina</taxon>
        <taxon>Tremellomycetes</taxon>
        <taxon>Tremellales</taxon>
        <taxon>Trimorphomycetaceae</taxon>
        <taxon>Saitozyma</taxon>
    </lineage>
</organism>
<dbReference type="InterPro" id="IPR008928">
    <property type="entry name" value="6-hairpin_glycosidase_sf"/>
</dbReference>
<evidence type="ECO:0000259" key="1">
    <source>
        <dbReference type="Pfam" id="PF14498"/>
    </source>
</evidence>
<evidence type="ECO:0000259" key="2">
    <source>
        <dbReference type="Pfam" id="PF21307"/>
    </source>
</evidence>
<dbReference type="InterPro" id="IPR016518">
    <property type="entry name" value="Alpha-L-fucosidase"/>
</dbReference>
<reference evidence="4 5" key="1">
    <citation type="submission" date="2018-11" db="EMBL/GenBank/DDBJ databases">
        <title>Genome sequence of Saitozyma podzolica DSM 27192.</title>
        <authorList>
            <person name="Aliyu H."/>
            <person name="Gorte O."/>
            <person name="Ochsenreither K."/>
        </authorList>
    </citation>
    <scope>NUCLEOTIDE SEQUENCE [LARGE SCALE GENOMIC DNA]</scope>
    <source>
        <strain evidence="4 5">DSM 27192</strain>
    </source>
</reference>
<dbReference type="OrthoDB" id="2848340at2759"/>
<dbReference type="SUPFAM" id="SSF48208">
    <property type="entry name" value="Six-hairpin glycosidases"/>
    <property type="match status" value="1"/>
</dbReference>